<dbReference type="PROSITE" id="PS00108">
    <property type="entry name" value="PROTEIN_KINASE_ST"/>
    <property type="match status" value="1"/>
</dbReference>
<dbReference type="Pfam" id="PF00069">
    <property type="entry name" value="Pkinase"/>
    <property type="match status" value="1"/>
</dbReference>
<evidence type="ECO:0000256" key="2">
    <source>
        <dbReference type="ARBA" id="ARBA00022679"/>
    </source>
</evidence>
<dbReference type="SMART" id="SM00220">
    <property type="entry name" value="S_TKc"/>
    <property type="match status" value="1"/>
</dbReference>
<evidence type="ECO:0000256" key="6">
    <source>
        <dbReference type="SAM" id="Phobius"/>
    </source>
</evidence>
<organism evidence="8 9">
    <name type="scientific">Streblomastix strix</name>
    <dbReference type="NCBI Taxonomy" id="222440"/>
    <lineage>
        <taxon>Eukaryota</taxon>
        <taxon>Metamonada</taxon>
        <taxon>Preaxostyla</taxon>
        <taxon>Oxymonadida</taxon>
        <taxon>Streblomastigidae</taxon>
        <taxon>Streblomastix</taxon>
    </lineage>
</organism>
<evidence type="ECO:0000313" key="8">
    <source>
        <dbReference type="EMBL" id="KAA6379636.1"/>
    </source>
</evidence>
<name>A0A5J4VAU0_9EUKA</name>
<dbReference type="GO" id="GO:0005524">
    <property type="term" value="F:ATP binding"/>
    <property type="evidence" value="ECO:0007669"/>
    <property type="project" value="UniProtKB-KW"/>
</dbReference>
<keyword evidence="4 8" id="KW-0418">Kinase</keyword>
<dbReference type="Proteomes" id="UP000324800">
    <property type="component" value="Unassembled WGS sequence"/>
</dbReference>
<evidence type="ECO:0000256" key="4">
    <source>
        <dbReference type="ARBA" id="ARBA00022777"/>
    </source>
</evidence>
<dbReference type="SUPFAM" id="SSF56112">
    <property type="entry name" value="Protein kinase-like (PK-like)"/>
    <property type="match status" value="1"/>
</dbReference>
<feature type="domain" description="Protein kinase" evidence="7">
    <location>
        <begin position="1"/>
        <end position="180"/>
    </location>
</feature>
<keyword evidence="2" id="KW-0808">Transferase</keyword>
<dbReference type="PANTHER" id="PTHR24353">
    <property type="entry name" value="CYCLIC NUCLEOTIDE-DEPENDENT PROTEIN KINASE"/>
    <property type="match status" value="1"/>
</dbReference>
<evidence type="ECO:0000256" key="5">
    <source>
        <dbReference type="ARBA" id="ARBA00022840"/>
    </source>
</evidence>
<dbReference type="InterPro" id="IPR008271">
    <property type="entry name" value="Ser/Thr_kinase_AS"/>
</dbReference>
<dbReference type="AlphaFoldDB" id="A0A5J4VAU0"/>
<dbReference type="OrthoDB" id="63267at2759"/>
<evidence type="ECO:0000256" key="1">
    <source>
        <dbReference type="ARBA" id="ARBA00022527"/>
    </source>
</evidence>
<dbReference type="GO" id="GO:0004691">
    <property type="term" value="F:cAMP-dependent protein kinase activity"/>
    <property type="evidence" value="ECO:0007669"/>
    <property type="project" value="TreeGrafter"/>
</dbReference>
<dbReference type="EMBL" id="SNRW01008368">
    <property type="protein sequence ID" value="KAA6379636.1"/>
    <property type="molecule type" value="Genomic_DNA"/>
</dbReference>
<evidence type="ECO:0000259" key="7">
    <source>
        <dbReference type="PROSITE" id="PS50011"/>
    </source>
</evidence>
<protein>
    <submittedName>
        <fullName evidence="8">Putative camp-dependent protein kinase catalytic subunit</fullName>
    </submittedName>
</protein>
<dbReference type="Gene3D" id="1.10.510.10">
    <property type="entry name" value="Transferase(Phosphotransferase) domain 1"/>
    <property type="match status" value="1"/>
</dbReference>
<dbReference type="InterPro" id="IPR000719">
    <property type="entry name" value="Prot_kinase_dom"/>
</dbReference>
<evidence type="ECO:0000256" key="3">
    <source>
        <dbReference type="ARBA" id="ARBA00022741"/>
    </source>
</evidence>
<feature type="transmembrane region" description="Helical" evidence="6">
    <location>
        <begin position="84"/>
        <end position="104"/>
    </location>
</feature>
<proteinExistence type="predicted"/>
<keyword evidence="6" id="KW-1133">Transmembrane helix</keyword>
<keyword evidence="6" id="KW-0472">Membrane</keyword>
<comment type="caution">
    <text evidence="8">The sequence shown here is derived from an EMBL/GenBank/DDBJ whole genome shotgun (WGS) entry which is preliminary data.</text>
</comment>
<dbReference type="PROSITE" id="PS50011">
    <property type="entry name" value="PROTEIN_KINASE_DOM"/>
    <property type="match status" value="1"/>
</dbReference>
<evidence type="ECO:0000313" key="9">
    <source>
        <dbReference type="Proteomes" id="UP000324800"/>
    </source>
</evidence>
<gene>
    <name evidence="8" type="ORF">EZS28_024839</name>
</gene>
<keyword evidence="1" id="KW-0723">Serine/threonine-protein kinase</keyword>
<keyword evidence="5" id="KW-0067">ATP-binding</keyword>
<sequence length="180" mass="19509">MLIIIHAPNPSALSQGKALIEYASCYHPFFTVGAISGKEELFVTVDRVVLIVLENFKTSLAFHVTVITIVVIAIITAFTSTFIIIASATAVTSVAITAIMGLIASGRFDTATTRFFAAQLVCALAFMHKEGIAYRDLKPENILLDKNGQLKLADFSFAKKIDDLTFTLCGTPEYMAPEVV</sequence>
<keyword evidence="6" id="KW-0812">Transmembrane</keyword>
<keyword evidence="3" id="KW-0547">Nucleotide-binding</keyword>
<feature type="non-terminal residue" evidence="8">
    <location>
        <position position="180"/>
    </location>
</feature>
<accession>A0A5J4VAU0</accession>
<feature type="transmembrane region" description="Helical" evidence="6">
    <location>
        <begin position="60"/>
        <end position="78"/>
    </location>
</feature>
<dbReference type="GO" id="GO:0005952">
    <property type="term" value="C:cAMP-dependent protein kinase complex"/>
    <property type="evidence" value="ECO:0007669"/>
    <property type="project" value="TreeGrafter"/>
</dbReference>
<dbReference type="InterPro" id="IPR011009">
    <property type="entry name" value="Kinase-like_dom_sf"/>
</dbReference>
<reference evidence="8 9" key="1">
    <citation type="submission" date="2019-03" db="EMBL/GenBank/DDBJ databases">
        <title>Single cell metagenomics reveals metabolic interactions within the superorganism composed of flagellate Streblomastix strix and complex community of Bacteroidetes bacteria on its surface.</title>
        <authorList>
            <person name="Treitli S.C."/>
            <person name="Kolisko M."/>
            <person name="Husnik F."/>
            <person name="Keeling P."/>
            <person name="Hampl V."/>
        </authorList>
    </citation>
    <scope>NUCLEOTIDE SEQUENCE [LARGE SCALE GENOMIC DNA]</scope>
    <source>
        <strain evidence="8">ST1C</strain>
    </source>
</reference>
<dbReference type="PANTHER" id="PTHR24353:SF37">
    <property type="entry name" value="CAMP-DEPENDENT PROTEIN KINASE CATALYTIC SUBUNIT PRKX"/>
    <property type="match status" value="1"/>
</dbReference>